<dbReference type="AlphaFoldDB" id="A0A094WNU2"/>
<reference evidence="2 4" key="2">
    <citation type="submission" date="2014-01" db="EMBL/GenBank/DDBJ databases">
        <title>Draft genome sequencing of Bacillus alcalophilus CGMCC 1.3604.</title>
        <authorList>
            <person name="Yang J."/>
            <person name="Diao L."/>
            <person name="Yang S."/>
        </authorList>
    </citation>
    <scope>NUCLEOTIDE SEQUENCE [LARGE SCALE GENOMIC DNA]</scope>
    <source>
        <strain evidence="2 4">CGMCC 1.3604</strain>
    </source>
</reference>
<dbReference type="OrthoDB" id="1653798at2"/>
<evidence type="ECO:0000313" key="4">
    <source>
        <dbReference type="Proteomes" id="UP000297014"/>
    </source>
</evidence>
<gene>
    <name evidence="2" type="ORF">AJ85_09055</name>
    <name evidence="1" type="ORF">BALCAV_0203955</name>
</gene>
<proteinExistence type="predicted"/>
<sequence length="264" mass="29994">MIVTTVRKNAKRLEQKANELAEILKGKFVERGGESVRTLQQRFLQDMIVVGSEKIQFFPKDSAEPFFYHPNSAFVRIKQIEKNQLEPLKAASELQTGMSFLDCTLGLASDSLVAQYLVGESGRVIGVEENFVIATLVRIGLNSWTDGRADLLDLMKKITVGHAHHLDYLKEQPDNSFDVVYFDPMFEQAILESKGISGLRSLAHYGTISEEAIQEAKRVAKHRVVLKDHWQSSRFSQFQFSVLKRGHATFHYGFLDMNKKDLND</sequence>
<dbReference type="InterPro" id="IPR007536">
    <property type="entry name" value="16SrRNA_methylTrfase_J"/>
</dbReference>
<dbReference type="Pfam" id="PF04445">
    <property type="entry name" value="SAM_MT"/>
    <property type="match status" value="1"/>
</dbReference>
<accession>A0A094WNU2</accession>
<dbReference type="PANTHER" id="PTHR36112">
    <property type="entry name" value="RIBOSOMAL RNA SMALL SUBUNIT METHYLTRANSFERASE J"/>
    <property type="match status" value="1"/>
</dbReference>
<dbReference type="Gene3D" id="3.40.50.150">
    <property type="entry name" value="Vaccinia Virus protein VP39"/>
    <property type="match status" value="1"/>
</dbReference>
<dbReference type="InterPro" id="IPR029063">
    <property type="entry name" value="SAM-dependent_MTases_sf"/>
</dbReference>
<keyword evidence="3" id="KW-1185">Reference proteome</keyword>
<dbReference type="Proteomes" id="UP000297014">
    <property type="component" value="Unassembled WGS sequence"/>
</dbReference>
<comment type="caution">
    <text evidence="1">The sequence shown here is derived from an EMBL/GenBank/DDBJ whole genome shotgun (WGS) entry which is preliminary data.</text>
</comment>
<evidence type="ECO:0008006" key="5">
    <source>
        <dbReference type="Google" id="ProtNLM"/>
    </source>
</evidence>
<dbReference type="EMBL" id="JALP01000122">
    <property type="protein sequence ID" value="THG90747.1"/>
    <property type="molecule type" value="Genomic_DNA"/>
</dbReference>
<evidence type="ECO:0000313" key="2">
    <source>
        <dbReference type="EMBL" id="THG90747.1"/>
    </source>
</evidence>
<protein>
    <recommendedName>
        <fullName evidence="5">SAM-dependent methyltransferase</fullName>
    </recommendedName>
</protein>
<dbReference type="Proteomes" id="UP000002754">
    <property type="component" value="Unassembled WGS sequence"/>
</dbReference>
<reference evidence="1 3" key="1">
    <citation type="journal article" date="2014" name="Genome Announc.">
        <title>Draft Genome Sequence of Bacillus alcalophilus AV1934, a Classic Alkaliphile Isolated from Human Feces in 1934.</title>
        <authorList>
            <person name="Attie O."/>
            <person name="Jayaprakash A."/>
            <person name="Shah H."/>
            <person name="Paulsen I.T."/>
            <person name="Morino M."/>
            <person name="Takahashi Y."/>
            <person name="Narumi I."/>
            <person name="Sachidanandam R."/>
            <person name="Satoh K."/>
            <person name="Ito M."/>
            <person name="Krulwich T.A."/>
        </authorList>
    </citation>
    <scope>NUCLEOTIDE SEQUENCE [LARGE SCALE GENOMIC DNA]</scope>
    <source>
        <strain evidence="1 3">AV1934</strain>
    </source>
</reference>
<evidence type="ECO:0000313" key="1">
    <source>
        <dbReference type="EMBL" id="KGA98516.1"/>
    </source>
</evidence>
<dbReference type="RefSeq" id="WP_003323760.1">
    <property type="nucleotide sequence ID" value="NZ_ALPT02000009.1"/>
</dbReference>
<dbReference type="PANTHER" id="PTHR36112:SF1">
    <property type="entry name" value="RIBOSOMAL RNA SMALL SUBUNIT METHYLTRANSFERASE J"/>
    <property type="match status" value="1"/>
</dbReference>
<dbReference type="eggNOG" id="COG2265">
    <property type="taxonomic scope" value="Bacteria"/>
</dbReference>
<organism evidence="1 3">
    <name type="scientific">Alkalihalobacillus alcalophilus ATCC 27647 = CGMCC 1.3604</name>
    <dbReference type="NCBI Taxonomy" id="1218173"/>
    <lineage>
        <taxon>Bacteria</taxon>
        <taxon>Bacillati</taxon>
        <taxon>Bacillota</taxon>
        <taxon>Bacilli</taxon>
        <taxon>Bacillales</taxon>
        <taxon>Bacillaceae</taxon>
        <taxon>Alkalihalobacillus</taxon>
    </lineage>
</organism>
<dbReference type="SUPFAM" id="SSF53335">
    <property type="entry name" value="S-adenosyl-L-methionine-dependent methyltransferases"/>
    <property type="match status" value="1"/>
</dbReference>
<evidence type="ECO:0000313" key="3">
    <source>
        <dbReference type="Proteomes" id="UP000002754"/>
    </source>
</evidence>
<dbReference type="STRING" id="1218173.BALCAV_0203955"/>
<dbReference type="EMBL" id="ALPT02000009">
    <property type="protein sequence ID" value="KGA98516.1"/>
    <property type="molecule type" value="Genomic_DNA"/>
</dbReference>
<dbReference type="GO" id="GO:0008990">
    <property type="term" value="F:rRNA (guanine-N2-)-methyltransferase activity"/>
    <property type="evidence" value="ECO:0007669"/>
    <property type="project" value="InterPro"/>
</dbReference>
<name>A0A094WNU2_ALKAL</name>